<comment type="similarity">
    <text evidence="3">Belongs to the PSMG2 family.</text>
</comment>
<dbReference type="AlphaFoldDB" id="A0A9P7B4C7"/>
<dbReference type="Pfam" id="PF09754">
    <property type="entry name" value="PAC2"/>
    <property type="match status" value="1"/>
</dbReference>
<dbReference type="OrthoDB" id="10260712at2759"/>
<evidence type="ECO:0000256" key="3">
    <source>
        <dbReference type="ARBA" id="ARBA00025745"/>
    </source>
</evidence>
<evidence type="ECO:0000256" key="4">
    <source>
        <dbReference type="SAM" id="MobiDB-lite"/>
    </source>
</evidence>
<dbReference type="Gene3D" id="3.40.50.10900">
    <property type="entry name" value="PAC-like subunit"/>
    <property type="match status" value="1"/>
</dbReference>
<dbReference type="GO" id="GO:0005634">
    <property type="term" value="C:nucleus"/>
    <property type="evidence" value="ECO:0007669"/>
    <property type="project" value="TreeGrafter"/>
</dbReference>
<accession>A0A9P7B4C7</accession>
<dbReference type="PANTHER" id="PTHR12970:SF1">
    <property type="entry name" value="PROTEASOME ASSEMBLY CHAPERONE 2"/>
    <property type="match status" value="1"/>
</dbReference>
<proteinExistence type="inferred from homology"/>
<name>A0A9P7B4C7_RHOMI</name>
<feature type="region of interest" description="Disordered" evidence="4">
    <location>
        <begin position="272"/>
        <end position="303"/>
    </location>
</feature>
<evidence type="ECO:0000313" key="6">
    <source>
        <dbReference type="Proteomes" id="UP000777482"/>
    </source>
</evidence>
<dbReference type="GO" id="GO:0043248">
    <property type="term" value="P:proteasome assembly"/>
    <property type="evidence" value="ECO:0007669"/>
    <property type="project" value="TreeGrafter"/>
</dbReference>
<dbReference type="GO" id="GO:0005829">
    <property type="term" value="C:cytosol"/>
    <property type="evidence" value="ECO:0007669"/>
    <property type="project" value="TreeGrafter"/>
</dbReference>
<keyword evidence="2" id="KW-0143">Chaperone</keyword>
<gene>
    <name evidence="5" type="ORF">C6P46_006136</name>
</gene>
<dbReference type="PANTHER" id="PTHR12970">
    <property type="entry name" value="PROTEASOME ASSEMBLY CHAPERONE 2"/>
    <property type="match status" value="1"/>
</dbReference>
<evidence type="ECO:0000256" key="1">
    <source>
        <dbReference type="ARBA" id="ARBA00019186"/>
    </source>
</evidence>
<keyword evidence="6" id="KW-1185">Reference proteome</keyword>
<protein>
    <recommendedName>
        <fullName evidence="1">Proteasome assembly chaperone 2</fullName>
    </recommendedName>
</protein>
<comment type="caution">
    <text evidence="5">The sequence shown here is derived from an EMBL/GenBank/DDBJ whole genome shotgun (WGS) entry which is preliminary data.</text>
</comment>
<sequence>MQFFVPLKGAPTPDFSSSTLILPQPSLASLAQLACDLIVHNYGLELVGYLGLQDHVPAVGARDGLPGQPDQPGLALACEVFATPNRSLVIALPRSPVIRARRSHYLDSIRHWIHQSQFSDVLVVAGADAAMRGDDGLNAITPLRHLVLGTGSEEPSARLATTLRQISPSYLSSSPSGFQSSSEVAAAHSSSGTLIPPIPHGGLTRQLLTALMSESSREAGAATTTTTTTTPAINALIIYTSEGAASESAHFLADALAYLLEPQLADLENQIERSSSPQGGEGDELIRGGQGSEKGNIKWKEPRSWERGLLGPELARDAGREMYG</sequence>
<dbReference type="InterPro" id="IPR016562">
    <property type="entry name" value="Proteasome_assmbl_chp_2_euk"/>
</dbReference>
<evidence type="ECO:0000313" key="5">
    <source>
        <dbReference type="EMBL" id="KAG0657964.1"/>
    </source>
</evidence>
<organism evidence="5 6">
    <name type="scientific">Rhodotorula mucilaginosa</name>
    <name type="common">Yeast</name>
    <name type="synonym">Rhodotorula rubra</name>
    <dbReference type="NCBI Taxonomy" id="5537"/>
    <lineage>
        <taxon>Eukaryota</taxon>
        <taxon>Fungi</taxon>
        <taxon>Dikarya</taxon>
        <taxon>Basidiomycota</taxon>
        <taxon>Pucciniomycotina</taxon>
        <taxon>Microbotryomycetes</taxon>
        <taxon>Sporidiobolales</taxon>
        <taxon>Sporidiobolaceae</taxon>
        <taxon>Rhodotorula</taxon>
    </lineage>
</organism>
<dbReference type="Proteomes" id="UP000777482">
    <property type="component" value="Unassembled WGS sequence"/>
</dbReference>
<dbReference type="InterPro" id="IPR038389">
    <property type="entry name" value="PSMG2_sf"/>
</dbReference>
<dbReference type="InterPro" id="IPR019151">
    <property type="entry name" value="Proteasome_assmbl_chaperone_2"/>
</dbReference>
<evidence type="ECO:0000256" key="2">
    <source>
        <dbReference type="ARBA" id="ARBA00023186"/>
    </source>
</evidence>
<reference evidence="5 6" key="1">
    <citation type="submission" date="2020-11" db="EMBL/GenBank/DDBJ databases">
        <title>Kefir isolates.</title>
        <authorList>
            <person name="Marcisauskas S."/>
            <person name="Kim Y."/>
            <person name="Blasche S."/>
        </authorList>
    </citation>
    <scope>NUCLEOTIDE SEQUENCE [LARGE SCALE GENOMIC DNA]</scope>
    <source>
        <strain evidence="5 6">KR</strain>
    </source>
</reference>
<dbReference type="EMBL" id="PUHQ01000073">
    <property type="protein sequence ID" value="KAG0657964.1"/>
    <property type="molecule type" value="Genomic_DNA"/>
</dbReference>